<dbReference type="EMBL" id="RBKT01000001">
    <property type="protein sequence ID" value="RKR88751.1"/>
    <property type="molecule type" value="Genomic_DNA"/>
</dbReference>
<proteinExistence type="predicted"/>
<evidence type="ECO:0000256" key="1">
    <source>
        <dbReference type="SAM" id="MobiDB-lite"/>
    </source>
</evidence>
<dbReference type="AlphaFoldDB" id="A0A495JIW3"/>
<feature type="region of interest" description="Disordered" evidence="1">
    <location>
        <begin position="65"/>
        <end position="161"/>
    </location>
</feature>
<organism evidence="3 4">
    <name type="scientific">Micromonospora pisi</name>
    <dbReference type="NCBI Taxonomy" id="589240"/>
    <lineage>
        <taxon>Bacteria</taxon>
        <taxon>Bacillati</taxon>
        <taxon>Actinomycetota</taxon>
        <taxon>Actinomycetes</taxon>
        <taxon>Micromonosporales</taxon>
        <taxon>Micromonosporaceae</taxon>
        <taxon>Micromonospora</taxon>
    </lineage>
</organism>
<dbReference type="Proteomes" id="UP000277671">
    <property type="component" value="Unassembled WGS sequence"/>
</dbReference>
<dbReference type="RefSeq" id="WP_246017048.1">
    <property type="nucleotide sequence ID" value="NZ_RBKT01000001.1"/>
</dbReference>
<accession>A0A495JIW3</accession>
<feature type="region of interest" description="Disordered" evidence="1">
    <location>
        <begin position="1"/>
        <end position="22"/>
    </location>
</feature>
<keyword evidence="2" id="KW-0472">Membrane</keyword>
<name>A0A495JIW3_9ACTN</name>
<keyword evidence="4" id="KW-1185">Reference proteome</keyword>
<dbReference type="PRINTS" id="PR01217">
    <property type="entry name" value="PRICHEXTENSN"/>
</dbReference>
<evidence type="ECO:0000256" key="2">
    <source>
        <dbReference type="SAM" id="Phobius"/>
    </source>
</evidence>
<feature type="compositionally biased region" description="Low complexity" evidence="1">
    <location>
        <begin position="114"/>
        <end position="126"/>
    </location>
</feature>
<comment type="caution">
    <text evidence="3">The sequence shown here is derived from an EMBL/GenBank/DDBJ whole genome shotgun (WGS) entry which is preliminary data.</text>
</comment>
<keyword evidence="2" id="KW-0812">Transmembrane</keyword>
<feature type="transmembrane region" description="Helical" evidence="2">
    <location>
        <begin position="464"/>
        <end position="486"/>
    </location>
</feature>
<protein>
    <submittedName>
        <fullName evidence="3">Uncharacterized protein</fullName>
    </submittedName>
</protein>
<evidence type="ECO:0000313" key="3">
    <source>
        <dbReference type="EMBL" id="RKR88751.1"/>
    </source>
</evidence>
<feature type="compositionally biased region" description="Pro residues" evidence="1">
    <location>
        <begin position="87"/>
        <end position="113"/>
    </location>
</feature>
<sequence>MARVEFGRRTRTPWTGRRREADRDRAHGALAAVALTLLTATGIIVIGVAGTDRSAASAATMLAATEVPGNGGTAPERTNPDPDPDPEPSTPPSTEPPTNTPVPSTPPESPTPSPGQSTQPSDEPSQSPSPPADPPPTTAPGQSSPPPTTIPRPPEPGQPRLGVLVSTGDISLTSAYWGARSTTTELQVTIRNTGETTQLVRLRYSLPSGLTDAGTPGCAPVTGGTYRCGAWQTAAGAQFSTRIRVLVDANAWLRMPLAGSVQVTAVDPARPDAGSVNDDEGFAVLFPPGPPAAGVTLAADEIAFGTTGQPSTLVVRLGNTGVTEAGGTVEVILPDGVTVPALPHGCRATAPTPDDPAPANPDQTGTSRLGCELGRIAAGQTATARFSVAATPAAQRMAPLSGAVIGTIIPSQGRTGRMQMSFRITAAVAGVPSEGVGAMPTGSQGLLPMVRPVSQPDNGVQRTAIGLIVVSGLLVVLALTLAAVTLRRHTP</sequence>
<keyword evidence="2" id="KW-1133">Transmembrane helix</keyword>
<feature type="compositionally biased region" description="Pro residues" evidence="1">
    <location>
        <begin position="127"/>
        <end position="157"/>
    </location>
</feature>
<reference evidence="3 4" key="1">
    <citation type="submission" date="2018-10" db="EMBL/GenBank/DDBJ databases">
        <title>Sequencing the genomes of 1000 actinobacteria strains.</title>
        <authorList>
            <person name="Klenk H.-P."/>
        </authorList>
    </citation>
    <scope>NUCLEOTIDE SEQUENCE [LARGE SCALE GENOMIC DNA]</scope>
    <source>
        <strain evidence="3 4">DSM 45175</strain>
    </source>
</reference>
<evidence type="ECO:0000313" key="4">
    <source>
        <dbReference type="Proteomes" id="UP000277671"/>
    </source>
</evidence>
<gene>
    <name evidence="3" type="ORF">BDK92_3081</name>
</gene>
<feature type="transmembrane region" description="Helical" evidence="2">
    <location>
        <begin position="28"/>
        <end position="50"/>
    </location>
</feature>